<dbReference type="InterPro" id="IPR019734">
    <property type="entry name" value="TPR_rpt"/>
</dbReference>
<keyword evidence="5" id="KW-1185">Reference proteome</keyword>
<dbReference type="SUPFAM" id="SSF48452">
    <property type="entry name" value="TPR-like"/>
    <property type="match status" value="1"/>
</dbReference>
<dbReference type="GeneID" id="65567475"/>
<dbReference type="Pfam" id="PF14559">
    <property type="entry name" value="TPR_19"/>
    <property type="match status" value="1"/>
</dbReference>
<proteinExistence type="predicted"/>
<name>A0A8E7EH43_9EURY</name>
<dbReference type="PANTHER" id="PTHR44943">
    <property type="entry name" value="CELLULOSE SYNTHASE OPERON PROTEIN C"/>
    <property type="match status" value="1"/>
</dbReference>
<dbReference type="SMART" id="SM00028">
    <property type="entry name" value="TPR"/>
    <property type="match status" value="3"/>
</dbReference>
<dbReference type="KEGG" id="mrtj:KHC33_14800"/>
<feature type="repeat" description="TPR" evidence="3">
    <location>
        <begin position="88"/>
        <end position="121"/>
    </location>
</feature>
<dbReference type="InterPro" id="IPR051685">
    <property type="entry name" value="Ycf3/AcsC/BcsC/TPR_MFPF"/>
</dbReference>
<feature type="repeat" description="TPR" evidence="3">
    <location>
        <begin position="54"/>
        <end position="87"/>
    </location>
</feature>
<keyword evidence="2 3" id="KW-0802">TPR repeat</keyword>
<dbReference type="RefSeq" id="WP_214419381.1">
    <property type="nucleotide sequence ID" value="NZ_CP075546.1"/>
</dbReference>
<sequence>MVTEVQPTSDRIMSRLDPNIECALRDAQNCKMAGDYQLALNLYNKIIENDPSNARALLHKANVLDLMGNYSDAIRCYSSALECDPHNAEVWYNKGMTLRKTGRHEEGLEHIRKGISLAMGDL</sequence>
<evidence type="ECO:0000256" key="1">
    <source>
        <dbReference type="ARBA" id="ARBA00022737"/>
    </source>
</evidence>
<dbReference type="AlphaFoldDB" id="A0A8E7EH43"/>
<dbReference type="EMBL" id="CP075546">
    <property type="protein sequence ID" value="QVV88572.1"/>
    <property type="molecule type" value="Genomic_DNA"/>
</dbReference>
<evidence type="ECO:0000313" key="4">
    <source>
        <dbReference type="EMBL" id="QVV88572.1"/>
    </source>
</evidence>
<dbReference type="PROSITE" id="PS50005">
    <property type="entry name" value="TPR"/>
    <property type="match status" value="2"/>
</dbReference>
<evidence type="ECO:0000313" key="5">
    <source>
        <dbReference type="Proteomes" id="UP000680656"/>
    </source>
</evidence>
<reference evidence="4 5" key="1">
    <citation type="submission" date="2021-05" db="EMBL/GenBank/DDBJ databases">
        <title>A novel Methanospirillum isolate from a pyrite-forming mixed culture.</title>
        <authorList>
            <person name="Bunk B."/>
            <person name="Sproer C."/>
            <person name="Spring S."/>
            <person name="Pester M."/>
        </authorList>
    </citation>
    <scope>NUCLEOTIDE SEQUENCE [LARGE SCALE GENOMIC DNA]</scope>
    <source>
        <strain evidence="4 5">J.3.6.1-F.2.7.3</strain>
    </source>
</reference>
<protein>
    <submittedName>
        <fullName evidence="4">Tetratricopeptide repeat protein</fullName>
    </submittedName>
</protein>
<evidence type="ECO:0000256" key="2">
    <source>
        <dbReference type="ARBA" id="ARBA00022803"/>
    </source>
</evidence>
<dbReference type="Gene3D" id="1.25.40.10">
    <property type="entry name" value="Tetratricopeptide repeat domain"/>
    <property type="match status" value="1"/>
</dbReference>
<dbReference type="InterPro" id="IPR011990">
    <property type="entry name" value="TPR-like_helical_dom_sf"/>
</dbReference>
<gene>
    <name evidence="4" type="ORF">KHC33_14800</name>
</gene>
<keyword evidence="1" id="KW-0677">Repeat</keyword>
<dbReference type="PANTHER" id="PTHR44943:SF8">
    <property type="entry name" value="TPR REPEAT-CONTAINING PROTEIN MJ0263"/>
    <property type="match status" value="1"/>
</dbReference>
<accession>A0A8E7EH43</accession>
<evidence type="ECO:0000256" key="3">
    <source>
        <dbReference type="PROSITE-ProRule" id="PRU00339"/>
    </source>
</evidence>
<dbReference type="Proteomes" id="UP000680656">
    <property type="component" value="Chromosome"/>
</dbReference>
<organism evidence="4 5">
    <name type="scientific">Methanospirillum purgamenti</name>
    <dbReference type="NCBI Taxonomy" id="2834276"/>
    <lineage>
        <taxon>Archaea</taxon>
        <taxon>Methanobacteriati</taxon>
        <taxon>Methanobacteriota</taxon>
        <taxon>Stenosarchaea group</taxon>
        <taxon>Methanomicrobia</taxon>
        <taxon>Methanomicrobiales</taxon>
        <taxon>Methanospirillaceae</taxon>
        <taxon>Methanospirillum</taxon>
    </lineage>
</organism>